<reference evidence="2 3" key="1">
    <citation type="journal article" date="2019" name="J. Hered.">
        <title>An Improved Genome Assembly for Drosophila navojoa, the Basal Species in the mojavensis Cluster.</title>
        <authorList>
            <person name="Vanderlinde T."/>
            <person name="Dupim E.G."/>
            <person name="Nazario-Yepiz N.O."/>
            <person name="Carvalho A.B."/>
        </authorList>
    </citation>
    <scope>NUCLEOTIDE SEQUENCE [LARGE SCALE GENOMIC DNA]</scope>
    <source>
        <strain evidence="2">Navoj_Jal97</strain>
        <tissue evidence="2">Whole organism</tissue>
    </source>
</reference>
<dbReference type="Proteomes" id="UP000295192">
    <property type="component" value="Unassembled WGS sequence"/>
</dbReference>
<evidence type="ECO:0000313" key="3">
    <source>
        <dbReference type="Proteomes" id="UP000295192"/>
    </source>
</evidence>
<evidence type="ECO:0000256" key="1">
    <source>
        <dbReference type="SAM" id="MobiDB-lite"/>
    </source>
</evidence>
<keyword evidence="3" id="KW-1185">Reference proteome</keyword>
<dbReference type="AlphaFoldDB" id="A0A484B8H0"/>
<feature type="compositionally biased region" description="Polar residues" evidence="1">
    <location>
        <begin position="1"/>
        <end position="18"/>
    </location>
</feature>
<organism evidence="2 3">
    <name type="scientific">Drosophila navojoa</name>
    <name type="common">Fruit fly</name>
    <dbReference type="NCBI Taxonomy" id="7232"/>
    <lineage>
        <taxon>Eukaryota</taxon>
        <taxon>Metazoa</taxon>
        <taxon>Ecdysozoa</taxon>
        <taxon>Arthropoda</taxon>
        <taxon>Hexapoda</taxon>
        <taxon>Insecta</taxon>
        <taxon>Pterygota</taxon>
        <taxon>Neoptera</taxon>
        <taxon>Endopterygota</taxon>
        <taxon>Diptera</taxon>
        <taxon>Brachycera</taxon>
        <taxon>Muscomorpha</taxon>
        <taxon>Ephydroidea</taxon>
        <taxon>Drosophilidae</taxon>
        <taxon>Drosophila</taxon>
    </lineage>
</organism>
<accession>A0A484B8H0</accession>
<gene>
    <name evidence="2" type="ORF">AWZ03_008396</name>
</gene>
<sequence length="111" mass="11954">MAANWVNGNWQTIPSPSFQAYHPQHGIHNSSQRRPQGRDSVQAPPTAPVKSPGAKFTLRFASTTRRSPSCNSSNNIKTTNVPTNEPPPSGGNNDVGSNDDDDDGPYEVPNL</sequence>
<name>A0A484B8H0_DRONA</name>
<feature type="compositionally biased region" description="Polar residues" evidence="1">
    <location>
        <begin position="60"/>
        <end position="83"/>
    </location>
</feature>
<protein>
    <submittedName>
        <fullName evidence="2">Uncharacterized protein</fullName>
    </submittedName>
</protein>
<feature type="region of interest" description="Disordered" evidence="1">
    <location>
        <begin position="1"/>
        <end position="111"/>
    </location>
</feature>
<proteinExistence type="predicted"/>
<evidence type="ECO:0000313" key="2">
    <source>
        <dbReference type="EMBL" id="TDG45146.1"/>
    </source>
</evidence>
<comment type="caution">
    <text evidence="2">The sequence shown here is derived from an EMBL/GenBank/DDBJ whole genome shotgun (WGS) entry which is preliminary data.</text>
</comment>
<dbReference type="EMBL" id="LSRL02000084">
    <property type="protein sequence ID" value="TDG45146.1"/>
    <property type="molecule type" value="Genomic_DNA"/>
</dbReference>